<evidence type="ECO:0000256" key="9">
    <source>
        <dbReference type="PIRSR" id="PIRSR600895-51"/>
    </source>
</evidence>
<evidence type="ECO:0000256" key="7">
    <source>
        <dbReference type="ARBA" id="ARBA00022631"/>
    </source>
</evidence>
<dbReference type="FunFam" id="2.60.40.180:FF:000005">
    <property type="entry name" value="5-hydroxyisourate hydrolase"/>
    <property type="match status" value="1"/>
</dbReference>
<feature type="binding site" evidence="9">
    <location>
        <position position="114"/>
    </location>
    <ligand>
        <name>substrate</name>
    </ligand>
</feature>
<feature type="binding site" evidence="9">
    <location>
        <position position="7"/>
    </location>
    <ligand>
        <name>substrate</name>
    </ligand>
</feature>
<evidence type="ECO:0000256" key="6">
    <source>
        <dbReference type="ARBA" id="ARBA00017539"/>
    </source>
</evidence>
<organism evidence="12 13">
    <name type="scientific">Marinomonas pollencensis</name>
    <dbReference type="NCBI Taxonomy" id="491954"/>
    <lineage>
        <taxon>Bacteria</taxon>
        <taxon>Pseudomonadati</taxon>
        <taxon>Pseudomonadota</taxon>
        <taxon>Gammaproteobacteria</taxon>
        <taxon>Oceanospirillales</taxon>
        <taxon>Oceanospirillaceae</taxon>
        <taxon>Marinomonas</taxon>
    </lineage>
</organism>
<dbReference type="InterPro" id="IPR023416">
    <property type="entry name" value="Transthyretin/HIU_hydrolase_d"/>
</dbReference>
<gene>
    <name evidence="12" type="ORF">DFP81_106121</name>
</gene>
<sequence length="117" mass="13103">MGYLTTHVLDTTHGTPASQVSVTLYRLENGKKTPLVHTLTNQDGRCDQALLQDDNFKQGCYQLEFAIGDYFRASGLPLEEPLFLDEVVIRFGISDESSHYHVPVLVSPYGYSTYRGS</sequence>
<evidence type="ECO:0000313" key="12">
    <source>
        <dbReference type="EMBL" id="REG83261.1"/>
    </source>
</evidence>
<dbReference type="InterPro" id="IPR036817">
    <property type="entry name" value="Transthyretin/HIU_hydrolase_sf"/>
</dbReference>
<accession>A0A3E0DN82</accession>
<comment type="subunit">
    <text evidence="4 10">Homotetramer.</text>
</comment>
<keyword evidence="8 10" id="KW-0378">Hydrolase</keyword>
<dbReference type="AlphaFoldDB" id="A0A3E0DN82"/>
<evidence type="ECO:0000259" key="11">
    <source>
        <dbReference type="Pfam" id="PF00576"/>
    </source>
</evidence>
<dbReference type="Gene3D" id="2.60.40.180">
    <property type="entry name" value="Transthyretin/hydroxyisourate hydrolase domain"/>
    <property type="match status" value="1"/>
</dbReference>
<protein>
    <recommendedName>
        <fullName evidence="6 10">5-hydroxyisourate hydrolase</fullName>
        <shortName evidence="10">HIU hydrolase</shortName>
        <shortName evidence="10">HIUHase</shortName>
        <ecNumber evidence="5 10">3.5.2.17</ecNumber>
    </recommendedName>
</protein>
<dbReference type="EMBL" id="QUNG01000006">
    <property type="protein sequence ID" value="REG83261.1"/>
    <property type="molecule type" value="Genomic_DNA"/>
</dbReference>
<dbReference type="PANTHER" id="PTHR10395:SF7">
    <property type="entry name" value="5-HYDROXYISOURATE HYDROLASE"/>
    <property type="match status" value="1"/>
</dbReference>
<evidence type="ECO:0000313" key="13">
    <source>
        <dbReference type="Proteomes" id="UP000256542"/>
    </source>
</evidence>
<dbReference type="PRINTS" id="PR00189">
    <property type="entry name" value="TRNSTHYRETIN"/>
</dbReference>
<dbReference type="EC" id="3.5.2.17" evidence="5 10"/>
<dbReference type="Pfam" id="PF00576">
    <property type="entry name" value="Transthyretin"/>
    <property type="match status" value="1"/>
</dbReference>
<dbReference type="RefSeq" id="WP_115897741.1">
    <property type="nucleotide sequence ID" value="NZ_QUNG01000006.1"/>
</dbReference>
<dbReference type="CDD" id="cd05822">
    <property type="entry name" value="TLP_HIUase"/>
    <property type="match status" value="1"/>
</dbReference>
<feature type="binding site" evidence="9">
    <location>
        <position position="45"/>
    </location>
    <ligand>
        <name>substrate</name>
    </ligand>
</feature>
<comment type="caution">
    <text evidence="12">The sequence shown here is derived from an EMBL/GenBank/DDBJ whole genome shotgun (WGS) entry which is preliminary data.</text>
</comment>
<dbReference type="PANTHER" id="PTHR10395">
    <property type="entry name" value="URICASE AND TRANSTHYRETIN-RELATED"/>
    <property type="match status" value="1"/>
</dbReference>
<evidence type="ECO:0000256" key="5">
    <source>
        <dbReference type="ARBA" id="ARBA00012609"/>
    </source>
</evidence>
<dbReference type="NCBIfam" id="TIGR02962">
    <property type="entry name" value="hdxy_isourate"/>
    <property type="match status" value="1"/>
</dbReference>
<dbReference type="InterPro" id="IPR000895">
    <property type="entry name" value="Transthyretin/HIU_hydrolase"/>
</dbReference>
<dbReference type="InterPro" id="IPR023418">
    <property type="entry name" value="Thyroxine_BS"/>
</dbReference>
<evidence type="ECO:0000256" key="8">
    <source>
        <dbReference type="ARBA" id="ARBA00022801"/>
    </source>
</evidence>
<dbReference type="PROSITE" id="PS00769">
    <property type="entry name" value="TRANSTHYRETIN_2"/>
    <property type="match status" value="1"/>
</dbReference>
<dbReference type="InterPro" id="IPR023419">
    <property type="entry name" value="Transthyretin_CS"/>
</dbReference>
<evidence type="ECO:0000256" key="10">
    <source>
        <dbReference type="RuleBase" id="RU361270"/>
    </source>
</evidence>
<keyword evidence="7 10" id="KW-0659">Purine metabolism</keyword>
<dbReference type="SUPFAM" id="SSF49472">
    <property type="entry name" value="Transthyretin (synonym: prealbumin)"/>
    <property type="match status" value="1"/>
</dbReference>
<comment type="similarity">
    <text evidence="3 10">Belongs to the transthyretin family. 5-hydroxyisourate hydrolase subfamily.</text>
</comment>
<comment type="catalytic activity">
    <reaction evidence="1 10">
        <text>5-hydroxyisourate + H2O = 5-hydroxy-2-oxo-4-ureido-2,5-dihydro-1H-imidazole-5-carboxylate + H(+)</text>
        <dbReference type="Rhea" id="RHEA:23736"/>
        <dbReference type="ChEBI" id="CHEBI:15377"/>
        <dbReference type="ChEBI" id="CHEBI:15378"/>
        <dbReference type="ChEBI" id="CHEBI:18072"/>
        <dbReference type="ChEBI" id="CHEBI:58639"/>
        <dbReference type="EC" id="3.5.2.17"/>
    </reaction>
</comment>
<evidence type="ECO:0000256" key="3">
    <source>
        <dbReference type="ARBA" id="ARBA00009850"/>
    </source>
</evidence>
<proteinExistence type="inferred from homology"/>
<dbReference type="Proteomes" id="UP000256542">
    <property type="component" value="Unassembled WGS sequence"/>
</dbReference>
<keyword evidence="13" id="KW-1185">Reference proteome</keyword>
<evidence type="ECO:0000256" key="2">
    <source>
        <dbReference type="ARBA" id="ARBA00002704"/>
    </source>
</evidence>
<dbReference type="GO" id="GO:0006144">
    <property type="term" value="P:purine nucleobase metabolic process"/>
    <property type="evidence" value="ECO:0007669"/>
    <property type="project" value="UniProtKB-KW"/>
</dbReference>
<evidence type="ECO:0000256" key="4">
    <source>
        <dbReference type="ARBA" id="ARBA00011881"/>
    </source>
</evidence>
<dbReference type="PROSITE" id="PS00768">
    <property type="entry name" value="TRANSTHYRETIN_1"/>
    <property type="match status" value="1"/>
</dbReference>
<comment type="function">
    <text evidence="2">Catalyzes the hydrolysis of 5-hydroxyisourate (HIU) to 2-oxo-4-hydroxy-4-carboxy-5-ureidoimidazoline (OHCU).</text>
</comment>
<dbReference type="OrthoDB" id="9792386at2"/>
<name>A0A3E0DN82_9GAMM</name>
<dbReference type="InterPro" id="IPR014306">
    <property type="entry name" value="Hydroxyisourate_hydrolase"/>
</dbReference>
<dbReference type="GO" id="GO:0033971">
    <property type="term" value="F:hydroxyisourate hydrolase activity"/>
    <property type="evidence" value="ECO:0007669"/>
    <property type="project" value="UniProtKB-EC"/>
</dbReference>
<evidence type="ECO:0000256" key="1">
    <source>
        <dbReference type="ARBA" id="ARBA00001043"/>
    </source>
</evidence>
<feature type="domain" description="Transthyretin/hydroxyisourate hydrolase" evidence="11">
    <location>
        <begin position="4"/>
        <end position="116"/>
    </location>
</feature>
<reference evidence="12 13" key="1">
    <citation type="submission" date="2018-08" db="EMBL/GenBank/DDBJ databases">
        <title>Genomic Encyclopedia of Type Strains, Phase III (KMG-III): the genomes of soil and plant-associated and newly described type strains.</title>
        <authorList>
            <person name="Whitman W."/>
        </authorList>
    </citation>
    <scope>NUCLEOTIDE SEQUENCE [LARGE SCALE GENOMIC DNA]</scope>
    <source>
        <strain evidence="12 13">CECT 7375</strain>
    </source>
</reference>